<reference evidence="1" key="1">
    <citation type="submission" date="2017-05" db="EMBL/GenBank/DDBJ databases">
        <authorList>
            <person name="Varghese N."/>
            <person name="Submissions S."/>
        </authorList>
    </citation>
    <scope>NUCLEOTIDE SEQUENCE</scope>
    <source>
        <strain evidence="1">Su22</strain>
    </source>
</reference>
<dbReference type="EMBL" id="FXUF01000015">
    <property type="protein sequence ID" value="SMP67455.1"/>
    <property type="molecule type" value="Genomic_DNA"/>
</dbReference>
<dbReference type="RefSeq" id="WP_283410398.1">
    <property type="nucleotide sequence ID" value="NZ_FXUF01000015.1"/>
</dbReference>
<protein>
    <submittedName>
        <fullName evidence="1">Motility protein</fullName>
    </submittedName>
</protein>
<name>A0AA45WZC7_9CLOT</name>
<evidence type="ECO:0000313" key="1">
    <source>
        <dbReference type="EMBL" id="SMP67455.1"/>
    </source>
</evidence>
<evidence type="ECO:0000313" key="2">
    <source>
        <dbReference type="Proteomes" id="UP001158066"/>
    </source>
</evidence>
<keyword evidence="2" id="KW-1185">Reference proteome</keyword>
<accession>A0AA45WZC7</accession>
<organism evidence="1 2">
    <name type="scientific">Anoxynatronum buryatiense</name>
    <dbReference type="NCBI Taxonomy" id="489973"/>
    <lineage>
        <taxon>Bacteria</taxon>
        <taxon>Bacillati</taxon>
        <taxon>Bacillota</taxon>
        <taxon>Clostridia</taxon>
        <taxon>Eubacteriales</taxon>
        <taxon>Clostridiaceae</taxon>
        <taxon>Anoxynatronum</taxon>
    </lineage>
</organism>
<dbReference type="Proteomes" id="UP001158066">
    <property type="component" value="Unassembled WGS sequence"/>
</dbReference>
<comment type="caution">
    <text evidence="1">The sequence shown here is derived from an EMBL/GenBank/DDBJ whole genome shotgun (WGS) entry which is preliminary data.</text>
</comment>
<dbReference type="InterPro" id="IPR025906">
    <property type="entry name" value="YjfB_motility"/>
</dbReference>
<dbReference type="AlphaFoldDB" id="A0AA45WZC7"/>
<proteinExistence type="predicted"/>
<dbReference type="Pfam" id="PF14070">
    <property type="entry name" value="YjfB_motility"/>
    <property type="match status" value="1"/>
</dbReference>
<sequence length="67" mass="7273">MNVAAASTGLSQVQVQQSANVKVMKMAMDSVEMQQEMLKEMIRADASVSNMEQSVMPHLGAALDVYI</sequence>
<gene>
    <name evidence="1" type="ORF">SAMN06296020_11576</name>
</gene>